<gene>
    <name evidence="13" type="ORF">SD72_11790</name>
</gene>
<feature type="transmembrane region" description="Helical" evidence="12">
    <location>
        <begin position="89"/>
        <end position="110"/>
    </location>
</feature>
<dbReference type="AlphaFoldDB" id="A0A0D0ILL1"/>
<dbReference type="CDD" id="cd11480">
    <property type="entry name" value="SLC5sbd_u4"/>
    <property type="match status" value="1"/>
</dbReference>
<dbReference type="InterPro" id="IPR001734">
    <property type="entry name" value="Na/solute_symporter"/>
</dbReference>
<evidence type="ECO:0000256" key="4">
    <source>
        <dbReference type="ARBA" id="ARBA00022475"/>
    </source>
</evidence>
<dbReference type="GO" id="GO:0015293">
    <property type="term" value="F:symporter activity"/>
    <property type="evidence" value="ECO:0007669"/>
    <property type="project" value="UniProtKB-KW"/>
</dbReference>
<dbReference type="Gene3D" id="1.20.1730.10">
    <property type="entry name" value="Sodium/glucose cotransporter"/>
    <property type="match status" value="1"/>
</dbReference>
<dbReference type="Proteomes" id="UP000032120">
    <property type="component" value="Unassembled WGS sequence"/>
</dbReference>
<keyword evidence="3" id="KW-0813">Transport</keyword>
<keyword evidence="7 12" id="KW-1133">Transmembrane helix</keyword>
<feature type="transmembrane region" description="Helical" evidence="12">
    <location>
        <begin position="198"/>
        <end position="217"/>
    </location>
</feature>
<feature type="transmembrane region" description="Helical" evidence="12">
    <location>
        <begin position="256"/>
        <end position="278"/>
    </location>
</feature>
<dbReference type="Pfam" id="PF00474">
    <property type="entry name" value="SSF"/>
    <property type="match status" value="1"/>
</dbReference>
<evidence type="ECO:0000256" key="12">
    <source>
        <dbReference type="SAM" id="Phobius"/>
    </source>
</evidence>
<dbReference type="InterPro" id="IPR050277">
    <property type="entry name" value="Sodium:Solute_Symporter"/>
</dbReference>
<feature type="transmembrane region" description="Helical" evidence="12">
    <location>
        <begin position="61"/>
        <end position="83"/>
    </location>
</feature>
<dbReference type="EMBL" id="JXSQ01000017">
    <property type="protein sequence ID" value="KIP52017.1"/>
    <property type="molecule type" value="Genomic_DNA"/>
</dbReference>
<evidence type="ECO:0000256" key="9">
    <source>
        <dbReference type="ARBA" id="ARBA00023065"/>
    </source>
</evidence>
<feature type="transmembrane region" description="Helical" evidence="12">
    <location>
        <begin position="168"/>
        <end position="186"/>
    </location>
</feature>
<evidence type="ECO:0000313" key="14">
    <source>
        <dbReference type="Proteomes" id="UP000032120"/>
    </source>
</evidence>
<feature type="transmembrane region" description="Helical" evidence="12">
    <location>
        <begin position="290"/>
        <end position="312"/>
    </location>
</feature>
<dbReference type="GO" id="GO:0015123">
    <property type="term" value="F:acetate transmembrane transporter activity"/>
    <property type="evidence" value="ECO:0007669"/>
    <property type="project" value="TreeGrafter"/>
</dbReference>
<feature type="transmembrane region" description="Helical" evidence="12">
    <location>
        <begin position="392"/>
        <end position="411"/>
    </location>
</feature>
<dbReference type="PANTHER" id="PTHR48086">
    <property type="entry name" value="SODIUM/PROLINE SYMPORTER-RELATED"/>
    <property type="match status" value="1"/>
</dbReference>
<dbReference type="NCBIfam" id="TIGR00813">
    <property type="entry name" value="sss"/>
    <property type="match status" value="1"/>
</dbReference>
<keyword evidence="9" id="KW-0406">Ion transport</keyword>
<feature type="transmembrane region" description="Helical" evidence="12">
    <location>
        <begin position="23"/>
        <end position="40"/>
    </location>
</feature>
<comment type="similarity">
    <text evidence="2 11">Belongs to the sodium:solute symporter (SSF) (TC 2.A.21) family.</text>
</comment>
<evidence type="ECO:0000256" key="3">
    <source>
        <dbReference type="ARBA" id="ARBA00022448"/>
    </source>
</evidence>
<evidence type="ECO:0000256" key="11">
    <source>
        <dbReference type="RuleBase" id="RU362091"/>
    </source>
</evidence>
<feature type="transmembrane region" description="Helical" evidence="12">
    <location>
        <begin position="491"/>
        <end position="509"/>
    </location>
</feature>
<dbReference type="OrthoDB" id="9764416at2"/>
<name>A0A0D0ILL1_9MICO</name>
<accession>A0A0D0ILL1</accession>
<keyword evidence="4" id="KW-1003">Cell membrane</keyword>
<protein>
    <submittedName>
        <fullName evidence="13">Acetate permease</fullName>
    </submittedName>
</protein>
<keyword evidence="8" id="KW-0915">Sodium</keyword>
<evidence type="ECO:0000256" key="7">
    <source>
        <dbReference type="ARBA" id="ARBA00022989"/>
    </source>
</evidence>
<dbReference type="InterPro" id="IPR018212">
    <property type="entry name" value="Na/solute_symporter_CS"/>
</dbReference>
<evidence type="ECO:0000256" key="2">
    <source>
        <dbReference type="ARBA" id="ARBA00006434"/>
    </source>
</evidence>
<evidence type="ECO:0000256" key="10">
    <source>
        <dbReference type="ARBA" id="ARBA00023136"/>
    </source>
</evidence>
<organism evidence="13 14">
    <name type="scientific">Leucobacter komagatae</name>
    <dbReference type="NCBI Taxonomy" id="55969"/>
    <lineage>
        <taxon>Bacteria</taxon>
        <taxon>Bacillati</taxon>
        <taxon>Actinomycetota</taxon>
        <taxon>Actinomycetes</taxon>
        <taxon>Micrococcales</taxon>
        <taxon>Microbacteriaceae</taxon>
        <taxon>Leucobacter</taxon>
    </lineage>
</organism>
<keyword evidence="14" id="KW-1185">Reference proteome</keyword>
<evidence type="ECO:0000256" key="5">
    <source>
        <dbReference type="ARBA" id="ARBA00022692"/>
    </source>
</evidence>
<feature type="transmembrane region" description="Helical" evidence="12">
    <location>
        <begin position="342"/>
        <end position="371"/>
    </location>
</feature>
<keyword evidence="6" id="KW-0769">Symport</keyword>
<dbReference type="RefSeq" id="WP_042544668.1">
    <property type="nucleotide sequence ID" value="NZ_JXSQ01000017.1"/>
</dbReference>
<dbReference type="GO" id="GO:0006847">
    <property type="term" value="P:plasma membrane acetate transport"/>
    <property type="evidence" value="ECO:0007669"/>
    <property type="project" value="TreeGrafter"/>
</dbReference>
<dbReference type="PROSITE" id="PS00457">
    <property type="entry name" value="NA_SOLUT_SYMP_2"/>
    <property type="match status" value="1"/>
</dbReference>
<dbReference type="PROSITE" id="PS50283">
    <property type="entry name" value="NA_SOLUT_SYMP_3"/>
    <property type="match status" value="1"/>
</dbReference>
<proteinExistence type="inferred from homology"/>
<keyword evidence="10 12" id="KW-0472">Membrane</keyword>
<dbReference type="PANTHER" id="PTHR48086:SF6">
    <property type="entry name" value="CATION_ACETATE SYMPORTER ACTP"/>
    <property type="match status" value="1"/>
</dbReference>
<dbReference type="InterPro" id="IPR038377">
    <property type="entry name" value="Na/Glc_symporter_sf"/>
</dbReference>
<dbReference type="GO" id="GO:0005886">
    <property type="term" value="C:plasma membrane"/>
    <property type="evidence" value="ECO:0007669"/>
    <property type="project" value="UniProtKB-SubCell"/>
</dbReference>
<feature type="transmembrane region" description="Helical" evidence="12">
    <location>
        <begin position="131"/>
        <end position="148"/>
    </location>
</feature>
<dbReference type="GO" id="GO:0006811">
    <property type="term" value="P:monoatomic ion transport"/>
    <property type="evidence" value="ECO:0007669"/>
    <property type="project" value="UniProtKB-KW"/>
</dbReference>
<sequence>MNRAVMFAAEASAAQNPVLNIAIFLAFVAVTMVIVIRASRSNNSAADFYAGGRSFTGRQNGVAIAGDYLSAASFLGICGAIAIYGYDGFLYSIGFLVAWLVALLLVAELMRNTAKFTMADVLSFRLRQRPVRMAAALTTLAVSFFYLLAQMAGAGGLVSLLLGVEDKLGQSLVVAVVGVVMILYVLIGGMKGTTWVQIIKAVLLIAGAGAMSIWVLALKGFNFAAVLDAAVNNPENVNGDAILSPGLQYGANPLDFVSLALALVLGTAGLPHVLMRFYTVPTAKEARRSVVWAIWLIGIFYLFTLVLGYGAAAVVGPETIANAPGGQNSAAPLLAAELGGPLLLGFISAVAFATILAVVAGLTITASASFAHDIYNSVIKKGKATAKQEVRVAKITTIVIGAAAILGGIGVQGQNVAFLVALAFAVAASANLPTILYSLFWSKFTTRGAVWSMVGGLLAAVLLITFSPVVSGNETAMLGAGVDFAIFPLKNPGIVSIPLGFFLGWIGSVTDPKRESKKLAAEMEVRALTGYGAEPPVNH</sequence>
<feature type="transmembrane region" description="Helical" evidence="12">
    <location>
        <begin position="417"/>
        <end position="437"/>
    </location>
</feature>
<evidence type="ECO:0000313" key="13">
    <source>
        <dbReference type="EMBL" id="KIP52017.1"/>
    </source>
</evidence>
<keyword evidence="5 12" id="KW-0812">Transmembrane</keyword>
<evidence type="ECO:0000256" key="6">
    <source>
        <dbReference type="ARBA" id="ARBA00022847"/>
    </source>
</evidence>
<evidence type="ECO:0000256" key="1">
    <source>
        <dbReference type="ARBA" id="ARBA00004651"/>
    </source>
</evidence>
<evidence type="ECO:0000256" key="8">
    <source>
        <dbReference type="ARBA" id="ARBA00023053"/>
    </source>
</evidence>
<comment type="caution">
    <text evidence="13">The sequence shown here is derived from an EMBL/GenBank/DDBJ whole genome shotgun (WGS) entry which is preliminary data.</text>
</comment>
<feature type="transmembrane region" description="Helical" evidence="12">
    <location>
        <begin position="449"/>
        <end position="471"/>
    </location>
</feature>
<reference evidence="13 14" key="1">
    <citation type="submission" date="2015-01" db="EMBL/GenBank/DDBJ databases">
        <title>Draft genome sequence of Leucobacter komagatae strain VKM ST2845.</title>
        <authorList>
            <person name="Karlyshev A.V."/>
            <person name="Kudryashova E.B."/>
        </authorList>
    </citation>
    <scope>NUCLEOTIDE SEQUENCE [LARGE SCALE GENOMIC DNA]</scope>
    <source>
        <strain evidence="13 14">VKM ST2845</strain>
    </source>
</reference>
<comment type="subcellular location">
    <subcellularLocation>
        <location evidence="1">Cell membrane</location>
        <topology evidence="1">Multi-pass membrane protein</topology>
    </subcellularLocation>
</comment>